<gene>
    <name evidence="3" type="ORF">CTHT_0057670</name>
</gene>
<dbReference type="SUPFAM" id="SSF54373">
    <property type="entry name" value="FAD-linked reductases, C-terminal domain"/>
    <property type="match status" value="1"/>
</dbReference>
<sequence>MYAIKTRCLARTRGQLHAGKQVNIAFKRSVSSYEPKFTENGMAYRGRPYVVDRERPPQFAPPPNAPAHIAVLGGGLTGLTTAFYLSEFLPSTKITLYEASDRLGGWIETKEVEVQTPDGIKGTVRFEGAARMVKPQTQLSGPPKWDDLIFYELVHALGLADELRHSTSLEVDASGFLYYPDHLVTMPNNLTFKPLSQPLKTIRSLVTFARLLLEPAFRGIIPSFFNLLKSNKEVVTMLEKISSHQADYSIGQFISTRLGRPDQVDRVASAIIHGIMGGDIWKLSLLSGPWQNMVASYRRKGSPDSMSALNTPVHWTDYRLMDVLCRNQGIWDLANKYLHASGIWFRNGFQTFTDALAVDLSSKPNVTIKLGEPVESVRYDEASDRVLITTETEKQPVAYDKVVSTLYAQTLANITNGQLPALENIPAVTIQLVNLWYPQPLLNHPYHGFGYLLPQALGFDRNPECLLGVIFDSDREFPIRNPDGSPVDPSNPPNRGADTVPGTKLTVMLGGHYWDDLPDEFLPDSETAIELAKQAVERHLNLDPSISAQAVARAKLCRQCIPQMLVGHVNHLYAARDQLERNFHGRLAVAGQSYTLPGVLHCLRAARDMAMQIVHKAAGIPTEDDWPGVWVGDTGLDRLTTPLLHQPMEIIPKPILPLRYNSGATMGKDLYQHVDALGRVWTWKNKVNNTAFEDGKDE</sequence>
<organism evidence="4">
    <name type="scientific">Chaetomium thermophilum (strain DSM 1495 / CBS 144.50 / IMI 039719)</name>
    <name type="common">Thermochaetoides thermophila</name>
    <dbReference type="NCBI Taxonomy" id="759272"/>
    <lineage>
        <taxon>Eukaryota</taxon>
        <taxon>Fungi</taxon>
        <taxon>Dikarya</taxon>
        <taxon>Ascomycota</taxon>
        <taxon>Pezizomycotina</taxon>
        <taxon>Sordariomycetes</taxon>
        <taxon>Sordariomycetidae</taxon>
        <taxon>Sordariales</taxon>
        <taxon>Chaetomiaceae</taxon>
        <taxon>Thermochaetoides</taxon>
    </lineage>
</organism>
<feature type="domain" description="Amine oxidase" evidence="2">
    <location>
        <begin position="76"/>
        <end position="601"/>
    </location>
</feature>
<dbReference type="PANTHER" id="PTHR42923">
    <property type="entry name" value="PROTOPORPHYRINOGEN OXIDASE"/>
    <property type="match status" value="1"/>
</dbReference>
<dbReference type="SUPFAM" id="SSF51905">
    <property type="entry name" value="FAD/NAD(P)-binding domain"/>
    <property type="match status" value="1"/>
</dbReference>
<evidence type="ECO:0000313" key="3">
    <source>
        <dbReference type="EMBL" id="EGS19142.1"/>
    </source>
</evidence>
<evidence type="ECO:0000256" key="1">
    <source>
        <dbReference type="SAM" id="MobiDB-lite"/>
    </source>
</evidence>
<keyword evidence="4" id="KW-1185">Reference proteome</keyword>
<dbReference type="InterPro" id="IPR036188">
    <property type="entry name" value="FAD/NAD-bd_sf"/>
</dbReference>
<dbReference type="AlphaFoldDB" id="G0SCL6"/>
<dbReference type="STRING" id="759272.G0SCL6"/>
<reference evidence="3 4" key="1">
    <citation type="journal article" date="2011" name="Cell">
        <title>Insight into structure and assembly of the nuclear pore complex by utilizing the genome of a eukaryotic thermophile.</title>
        <authorList>
            <person name="Amlacher S."/>
            <person name="Sarges P."/>
            <person name="Flemming D."/>
            <person name="van Noort V."/>
            <person name="Kunze R."/>
            <person name="Devos D.P."/>
            <person name="Arumugam M."/>
            <person name="Bork P."/>
            <person name="Hurt E."/>
        </authorList>
    </citation>
    <scope>NUCLEOTIDE SEQUENCE [LARGE SCALE GENOMIC DNA]</scope>
    <source>
        <strain evidence="4">DSM 1495 / CBS 144.50 / IMI 039719</strain>
    </source>
</reference>
<proteinExistence type="predicted"/>
<dbReference type="InterPro" id="IPR050464">
    <property type="entry name" value="Zeta_carotene_desat/Oxidored"/>
</dbReference>
<name>G0SCL6_CHATD</name>
<evidence type="ECO:0000259" key="2">
    <source>
        <dbReference type="Pfam" id="PF01593"/>
    </source>
</evidence>
<dbReference type="Proteomes" id="UP000008066">
    <property type="component" value="Unassembled WGS sequence"/>
</dbReference>
<dbReference type="HOGENOM" id="CLU_009629_1_0_1"/>
<dbReference type="RefSeq" id="XP_006696087.1">
    <property type="nucleotide sequence ID" value="XM_006696024.1"/>
</dbReference>
<dbReference type="GeneID" id="18259805"/>
<dbReference type="OMA" id="NKITIMM"/>
<dbReference type="KEGG" id="cthr:CTHT_0057670"/>
<dbReference type="OrthoDB" id="438553at2759"/>
<dbReference type="GO" id="GO:0004729">
    <property type="term" value="F:oxygen-dependent protoporphyrinogen oxidase activity"/>
    <property type="evidence" value="ECO:0007669"/>
    <property type="project" value="TreeGrafter"/>
</dbReference>
<accession>G0SCL6</accession>
<dbReference type="PANTHER" id="PTHR42923:SF3">
    <property type="entry name" value="PROTOPORPHYRINOGEN OXIDASE"/>
    <property type="match status" value="1"/>
</dbReference>
<dbReference type="Pfam" id="PF01593">
    <property type="entry name" value="Amino_oxidase"/>
    <property type="match status" value="1"/>
</dbReference>
<protein>
    <recommendedName>
        <fullName evidence="2">Amine oxidase domain-containing protein</fullName>
    </recommendedName>
</protein>
<dbReference type="GO" id="GO:0005743">
    <property type="term" value="C:mitochondrial inner membrane"/>
    <property type="evidence" value="ECO:0007669"/>
    <property type="project" value="TreeGrafter"/>
</dbReference>
<dbReference type="EMBL" id="GL988045">
    <property type="protein sequence ID" value="EGS19142.1"/>
    <property type="molecule type" value="Genomic_DNA"/>
</dbReference>
<evidence type="ECO:0000313" key="4">
    <source>
        <dbReference type="Proteomes" id="UP000008066"/>
    </source>
</evidence>
<dbReference type="Gene3D" id="3.50.50.60">
    <property type="entry name" value="FAD/NAD(P)-binding domain"/>
    <property type="match status" value="1"/>
</dbReference>
<feature type="region of interest" description="Disordered" evidence="1">
    <location>
        <begin position="478"/>
        <end position="500"/>
    </location>
</feature>
<dbReference type="InterPro" id="IPR002937">
    <property type="entry name" value="Amino_oxidase"/>
</dbReference>
<dbReference type="eggNOG" id="KOG1276">
    <property type="taxonomic scope" value="Eukaryota"/>
</dbReference>